<name>A0A0F9DY31_9ZZZZ</name>
<comment type="caution">
    <text evidence="1">The sequence shown here is derived from an EMBL/GenBank/DDBJ whole genome shotgun (WGS) entry which is preliminary data.</text>
</comment>
<sequence>MNRHEETQYAVSGIGVIEGADMDFKQPHESPCRDCGGMVDLTSEITFSVQNVDGPESESKMTEANARALLMMMGMDPPPVLCSQHYWVENPLVLPT</sequence>
<accession>A0A0F9DY31</accession>
<dbReference type="EMBL" id="LAZR01027141">
    <property type="protein sequence ID" value="KKL66634.1"/>
    <property type="molecule type" value="Genomic_DNA"/>
</dbReference>
<protein>
    <submittedName>
        <fullName evidence="1">Uncharacterized protein</fullName>
    </submittedName>
</protein>
<reference evidence="1" key="1">
    <citation type="journal article" date="2015" name="Nature">
        <title>Complex archaea that bridge the gap between prokaryotes and eukaryotes.</title>
        <authorList>
            <person name="Spang A."/>
            <person name="Saw J.H."/>
            <person name="Jorgensen S.L."/>
            <person name="Zaremba-Niedzwiedzka K."/>
            <person name="Martijn J."/>
            <person name="Lind A.E."/>
            <person name="van Eijk R."/>
            <person name="Schleper C."/>
            <person name="Guy L."/>
            <person name="Ettema T.J."/>
        </authorList>
    </citation>
    <scope>NUCLEOTIDE SEQUENCE</scope>
</reference>
<dbReference type="AlphaFoldDB" id="A0A0F9DY31"/>
<evidence type="ECO:0000313" key="1">
    <source>
        <dbReference type="EMBL" id="KKL66634.1"/>
    </source>
</evidence>
<gene>
    <name evidence="1" type="ORF">LCGC14_2142990</name>
</gene>
<organism evidence="1">
    <name type="scientific">marine sediment metagenome</name>
    <dbReference type="NCBI Taxonomy" id="412755"/>
    <lineage>
        <taxon>unclassified sequences</taxon>
        <taxon>metagenomes</taxon>
        <taxon>ecological metagenomes</taxon>
    </lineage>
</organism>
<proteinExistence type="predicted"/>